<dbReference type="InterPro" id="IPR031485">
    <property type="entry name" value="CBP_BcsS"/>
</dbReference>
<keyword evidence="1" id="KW-0732">Signal</keyword>
<reference evidence="2 3" key="1">
    <citation type="submission" date="2020-12" db="EMBL/GenBank/DDBJ databases">
        <title>Revised draft genomes of Rhodomicrobium vannielii ATCC 17100 and Rhodomicrobium udaipurense JA643.</title>
        <authorList>
            <person name="Conners E.M."/>
            <person name="Davenport E.J."/>
            <person name="Bose A."/>
        </authorList>
    </citation>
    <scope>NUCLEOTIDE SEQUENCE [LARGE SCALE GENOMIC DNA]</scope>
    <source>
        <strain evidence="2 3">JA643</strain>
    </source>
</reference>
<dbReference type="EMBL" id="JAEMUK010000017">
    <property type="protein sequence ID" value="MBJ7543775.1"/>
    <property type="molecule type" value="Genomic_DNA"/>
</dbReference>
<comment type="caution">
    <text evidence="2">The sequence shown here is derived from an EMBL/GenBank/DDBJ whole genome shotgun (WGS) entry which is preliminary data.</text>
</comment>
<organism evidence="2 3">
    <name type="scientific">Rhodomicrobium udaipurense</name>
    <dbReference type="NCBI Taxonomy" id="1202716"/>
    <lineage>
        <taxon>Bacteria</taxon>
        <taxon>Pseudomonadati</taxon>
        <taxon>Pseudomonadota</taxon>
        <taxon>Alphaproteobacteria</taxon>
        <taxon>Hyphomicrobiales</taxon>
        <taxon>Hyphomicrobiaceae</taxon>
        <taxon>Rhodomicrobium</taxon>
    </lineage>
</organism>
<accession>A0A8I1KHJ2</accession>
<dbReference type="Pfam" id="PF17036">
    <property type="entry name" value="CBP_BcsS"/>
    <property type="match status" value="1"/>
</dbReference>
<dbReference type="Proteomes" id="UP000623250">
    <property type="component" value="Unassembled WGS sequence"/>
</dbReference>
<sequence length="293" mass="31822">MIVDRGRIAAFFPCKANVGNGDICMKNFSPAAVFALPLILALNPAMAQGTDDDDEAPPISAALWQGTDIANRSTAVWVGGAYAVNNDLTTHGFMLRADAEYNEYSYFTNDLGKVNGKEWQGDVMLGYQLVYTTFSAGLYLGVDFRDDHLSPRDLSNSVRGNEVGFKIDADFETETELPYYFGADGYYSTAFYSYLARGRVGVKVIEELDVNFKQIFVGAEGYALGNEESDAQRAGGFLKFELSNLLVRTASVTLSGGYQFVDGNDNGAGTTSTSTAGGEGGYGMIEFKYLFRP</sequence>
<protein>
    <submittedName>
        <fullName evidence="2">Cellulose biosynthesis protein BcsS</fullName>
    </submittedName>
</protein>
<name>A0A8I1KHJ2_9HYPH</name>
<evidence type="ECO:0000313" key="3">
    <source>
        <dbReference type="Proteomes" id="UP000623250"/>
    </source>
</evidence>
<dbReference type="AlphaFoldDB" id="A0A8I1KHJ2"/>
<feature type="chain" id="PRO_5034069059" evidence="1">
    <location>
        <begin position="48"/>
        <end position="293"/>
    </location>
</feature>
<evidence type="ECO:0000313" key="2">
    <source>
        <dbReference type="EMBL" id="MBJ7543775.1"/>
    </source>
</evidence>
<gene>
    <name evidence="2" type="primary">bcsS</name>
    <name evidence="2" type="ORF">JDN41_09390</name>
</gene>
<feature type="signal peptide" evidence="1">
    <location>
        <begin position="1"/>
        <end position="47"/>
    </location>
</feature>
<keyword evidence="3" id="KW-1185">Reference proteome</keyword>
<evidence type="ECO:0000256" key="1">
    <source>
        <dbReference type="SAM" id="SignalP"/>
    </source>
</evidence>
<proteinExistence type="predicted"/>